<dbReference type="OrthoDB" id="9768630at2"/>
<dbReference type="EMBL" id="QUBQ01000001">
    <property type="protein sequence ID" value="REK76148.1"/>
    <property type="molecule type" value="Genomic_DNA"/>
</dbReference>
<sequence length="442" mass="50521">MKKRSTAWITCLLLLSFLAQGCTLPGIGKEKQPEITVKVIAEPVERFHLFEPLLREKFPHITFEVRDPLSEVWANKNIAPEDYMEAILAIIEQADADLFLNFQADYYIENYPLLDLAPLLNMYGIQLNVHQQVLADQATRRDGTLTTLSPTFNKQVLFINNKLLSELNVAIPESPMSWETFRQTAVSIQEQSPNIQSYTTNFSQFSALEWFGRTIMGWNLVEDNQLTLDRQEWRELFEQIYGDGLKEKFLNSKIYNPRTFDNTGLYITGGHYIRALMNAGQSPEDWSIVELPRDPMNNYRMPIYATNPFAIHAESEYIDELMGMIAYLMSEEGAERIEADVISVEAAKRWEDIQSPFGFVTYRDELTFNQFGAEAIFELDGVTPAASNVKLANEAYFQLIDVFDVQFKAVASGSLSFDQGWELVQQTVQKINSEPSNFVAAE</sequence>
<protein>
    <submittedName>
        <fullName evidence="2">Extracellular solute-binding protein</fullName>
    </submittedName>
</protein>
<name>A0A371PIW8_9BACL</name>
<dbReference type="SUPFAM" id="SSF53850">
    <property type="entry name" value="Periplasmic binding protein-like II"/>
    <property type="match status" value="1"/>
</dbReference>
<dbReference type="RefSeq" id="WP_116042885.1">
    <property type="nucleotide sequence ID" value="NZ_QUBQ01000001.1"/>
</dbReference>
<keyword evidence="1" id="KW-0732">Signal</keyword>
<feature type="chain" id="PRO_5038873638" evidence="1">
    <location>
        <begin position="22"/>
        <end position="442"/>
    </location>
</feature>
<dbReference type="Gene3D" id="3.40.190.10">
    <property type="entry name" value="Periplasmic binding protein-like II"/>
    <property type="match status" value="1"/>
</dbReference>
<proteinExistence type="predicted"/>
<dbReference type="AlphaFoldDB" id="A0A371PIW8"/>
<reference evidence="2 3" key="1">
    <citation type="submission" date="2018-08" db="EMBL/GenBank/DDBJ databases">
        <title>Paenibacillus sp. M4BSY-1, whole genome shotgun sequence.</title>
        <authorList>
            <person name="Tuo L."/>
        </authorList>
    </citation>
    <scope>NUCLEOTIDE SEQUENCE [LARGE SCALE GENOMIC DNA]</scope>
    <source>
        <strain evidence="2 3">M4BSY-1</strain>
    </source>
</reference>
<comment type="caution">
    <text evidence="2">The sequence shown here is derived from an EMBL/GenBank/DDBJ whole genome shotgun (WGS) entry which is preliminary data.</text>
</comment>
<evidence type="ECO:0000256" key="1">
    <source>
        <dbReference type="SAM" id="SignalP"/>
    </source>
</evidence>
<keyword evidence="3" id="KW-1185">Reference proteome</keyword>
<dbReference type="PROSITE" id="PS51257">
    <property type="entry name" value="PROKAR_LIPOPROTEIN"/>
    <property type="match status" value="1"/>
</dbReference>
<dbReference type="Proteomes" id="UP000261905">
    <property type="component" value="Unassembled WGS sequence"/>
</dbReference>
<dbReference type="InterPro" id="IPR006059">
    <property type="entry name" value="SBP"/>
</dbReference>
<organism evidence="2 3">
    <name type="scientific">Paenibacillus paeoniae</name>
    <dbReference type="NCBI Taxonomy" id="2292705"/>
    <lineage>
        <taxon>Bacteria</taxon>
        <taxon>Bacillati</taxon>
        <taxon>Bacillota</taxon>
        <taxon>Bacilli</taxon>
        <taxon>Bacillales</taxon>
        <taxon>Paenibacillaceae</taxon>
        <taxon>Paenibacillus</taxon>
    </lineage>
</organism>
<evidence type="ECO:0000313" key="3">
    <source>
        <dbReference type="Proteomes" id="UP000261905"/>
    </source>
</evidence>
<gene>
    <name evidence="2" type="ORF">DX130_03540</name>
</gene>
<feature type="signal peptide" evidence="1">
    <location>
        <begin position="1"/>
        <end position="21"/>
    </location>
</feature>
<evidence type="ECO:0000313" key="2">
    <source>
        <dbReference type="EMBL" id="REK76148.1"/>
    </source>
</evidence>
<accession>A0A371PIW8</accession>
<dbReference type="Pfam" id="PF01547">
    <property type="entry name" value="SBP_bac_1"/>
    <property type="match status" value="1"/>
</dbReference>